<dbReference type="AlphaFoldDB" id="A0A815ZHC1"/>
<dbReference type="Proteomes" id="UP000682733">
    <property type="component" value="Unassembled WGS sequence"/>
</dbReference>
<evidence type="ECO:0000313" key="4">
    <source>
        <dbReference type="EMBL" id="CAF4451606.1"/>
    </source>
</evidence>
<evidence type="ECO:0000313" key="1">
    <source>
        <dbReference type="EMBL" id="CAF1517669.1"/>
    </source>
</evidence>
<organism evidence="2 5">
    <name type="scientific">Didymodactylos carnosus</name>
    <dbReference type="NCBI Taxonomy" id="1234261"/>
    <lineage>
        <taxon>Eukaryota</taxon>
        <taxon>Metazoa</taxon>
        <taxon>Spiralia</taxon>
        <taxon>Gnathifera</taxon>
        <taxon>Rotifera</taxon>
        <taxon>Eurotatoria</taxon>
        <taxon>Bdelloidea</taxon>
        <taxon>Philodinida</taxon>
        <taxon>Philodinidae</taxon>
        <taxon>Didymodactylos</taxon>
    </lineage>
</organism>
<proteinExistence type="predicted"/>
<evidence type="ECO:0000313" key="2">
    <source>
        <dbReference type="EMBL" id="CAF1583291.1"/>
    </source>
</evidence>
<dbReference type="Proteomes" id="UP000681722">
    <property type="component" value="Unassembled WGS sequence"/>
</dbReference>
<name>A0A815ZHC1_9BILA</name>
<dbReference type="Proteomes" id="UP000663829">
    <property type="component" value="Unassembled WGS sequence"/>
</dbReference>
<feature type="non-terminal residue" evidence="2">
    <location>
        <position position="1"/>
    </location>
</feature>
<reference evidence="2" key="1">
    <citation type="submission" date="2021-02" db="EMBL/GenBank/DDBJ databases">
        <authorList>
            <person name="Nowell W R."/>
        </authorList>
    </citation>
    <scope>NUCLEOTIDE SEQUENCE</scope>
</reference>
<comment type="caution">
    <text evidence="2">The sequence shown here is derived from an EMBL/GenBank/DDBJ whole genome shotgun (WGS) entry which is preliminary data.</text>
</comment>
<dbReference type="EMBL" id="CAJOBC010098038">
    <property type="protein sequence ID" value="CAF4451606.1"/>
    <property type="molecule type" value="Genomic_DNA"/>
</dbReference>
<dbReference type="Proteomes" id="UP000677228">
    <property type="component" value="Unassembled WGS sequence"/>
</dbReference>
<protein>
    <submittedName>
        <fullName evidence="2">Uncharacterized protein</fullName>
    </submittedName>
</protein>
<gene>
    <name evidence="2" type="ORF">GPM918_LOCUS41240</name>
    <name evidence="1" type="ORF">OVA965_LOCUS37656</name>
    <name evidence="4" type="ORF">SRO942_LOCUS42270</name>
    <name evidence="3" type="ORF">TMI583_LOCUS38761</name>
</gene>
<keyword evidence="5" id="KW-1185">Reference proteome</keyword>
<dbReference type="EMBL" id="CAJNOK010035923">
    <property type="protein sequence ID" value="CAF1517669.1"/>
    <property type="molecule type" value="Genomic_DNA"/>
</dbReference>
<dbReference type="EMBL" id="CAJNOQ010032040">
    <property type="protein sequence ID" value="CAF1583291.1"/>
    <property type="molecule type" value="Genomic_DNA"/>
</dbReference>
<dbReference type="EMBL" id="CAJOBA010058043">
    <property type="protein sequence ID" value="CAF4305083.1"/>
    <property type="molecule type" value="Genomic_DNA"/>
</dbReference>
<evidence type="ECO:0000313" key="5">
    <source>
        <dbReference type="Proteomes" id="UP000663829"/>
    </source>
</evidence>
<evidence type="ECO:0000313" key="3">
    <source>
        <dbReference type="EMBL" id="CAF4305083.1"/>
    </source>
</evidence>
<sequence length="226" mass="26074">MKNSRQISFTWTKLVLSALVPLMIGIFTVVSTIQQQRIPNEHRRQDHQIAATQRKQDQDLANLTRIKDQQIANLTREQDKQHTTELRRQDQRQAKDFYSNDVFKTYIEDILNSLFKANHESKFVDDATRPSYIRAKTLTALRELDPDRRKHVLLFLYETKLINMQLATENGSFMLLKITGLEPLKSTPVKSAPSGIAAWKKTPSSLALVKFTFESNALLKYALINT</sequence>
<accession>A0A815ZHC1</accession>